<proteinExistence type="predicted"/>
<reference evidence="1 2" key="1">
    <citation type="submission" date="2020-04" db="EMBL/GenBank/DDBJ databases">
        <authorList>
            <person name="Hitch T.C.A."/>
            <person name="Wylensek D."/>
            <person name="Clavel T."/>
        </authorList>
    </citation>
    <scope>NUCLEOTIDE SEQUENCE [LARGE SCALE GENOMIC DNA]</scope>
    <source>
        <strain evidence="1 2">PG-251-APC-1</strain>
    </source>
</reference>
<evidence type="ECO:0000313" key="1">
    <source>
        <dbReference type="EMBL" id="NME53111.1"/>
    </source>
</evidence>
<evidence type="ECO:0000313" key="2">
    <source>
        <dbReference type="Proteomes" id="UP000522333"/>
    </source>
</evidence>
<gene>
    <name evidence="1" type="ORF">HF854_11445</name>
</gene>
<dbReference type="EMBL" id="JABAFY010000066">
    <property type="protein sequence ID" value="NME53111.1"/>
    <property type="molecule type" value="Genomic_DNA"/>
</dbReference>
<organism evidence="1 2">
    <name type="scientific">Desulfovibrio piger</name>
    <dbReference type="NCBI Taxonomy" id="901"/>
    <lineage>
        <taxon>Bacteria</taxon>
        <taxon>Pseudomonadati</taxon>
        <taxon>Thermodesulfobacteriota</taxon>
        <taxon>Desulfovibrionia</taxon>
        <taxon>Desulfovibrionales</taxon>
        <taxon>Desulfovibrionaceae</taxon>
        <taxon>Desulfovibrio</taxon>
    </lineage>
</organism>
<protein>
    <submittedName>
        <fullName evidence="1">Uncharacterized protein</fullName>
    </submittedName>
</protein>
<name>A0A848C9V7_9BACT</name>
<dbReference type="AlphaFoldDB" id="A0A848C9V7"/>
<dbReference type="Proteomes" id="UP000522333">
    <property type="component" value="Unassembled WGS sequence"/>
</dbReference>
<accession>A0A848C9V7</accession>
<sequence>MAEIREKARWVDDIYRIQKTDAILGGEDGVINIQPTQIVQRTAFLKQSAEAEHTEGGRHQVTNDMVADDAAIDESKLLFEVPLKTVTLALEGATKEVGELKKDVVDVIGNDGILIHGLTKTVLLDWKYADFGFEFEMWTGDLIMRDIENRTVTCAVADDDSVDVTDSSGLRRGMRLLISDGVNAEEVEIRELLDKGRIILKDVLKNTYRTPAILGYTDWEIAEGLATGAPGAVYYSKITTVLEQSPRGTLVIRRDTGSGKLAVQYRDGRVSGAWKDATLHKVSMTADKQWFDEYYLVDGGFTQLRVAVTKNAPGVRVKHMALFSTPVKQSVRTIRTPDITSPTPNQQVFRDLLVLDNTGYFNAYRDPFTKTEYRISDKATGTPVVTFTTGRQAPIDLIDQGTLPVNGAYTVACRHQSDIGEWSAWSEPTDFSLVPIEIFFGFLGALRATGFNDASFNTLAADRIRFGFYGAERSAGFGAALFTSKLED</sequence>
<dbReference type="RefSeq" id="WP_168936407.1">
    <property type="nucleotide sequence ID" value="NZ_JABAFY010000066.1"/>
</dbReference>
<comment type="caution">
    <text evidence="1">The sequence shown here is derived from an EMBL/GenBank/DDBJ whole genome shotgun (WGS) entry which is preliminary data.</text>
</comment>